<organism evidence="2 3">
    <name type="scientific">Spiroplasma alleghenense</name>
    <dbReference type="NCBI Taxonomy" id="216931"/>
    <lineage>
        <taxon>Bacteria</taxon>
        <taxon>Bacillati</taxon>
        <taxon>Mycoplasmatota</taxon>
        <taxon>Mollicutes</taxon>
        <taxon>Entomoplasmatales</taxon>
        <taxon>Spiroplasmataceae</taxon>
        <taxon>Spiroplasma</taxon>
    </lineage>
</organism>
<reference evidence="2 3" key="1">
    <citation type="submission" date="2018-07" db="EMBL/GenBank/DDBJ databases">
        <title>Complete genome sequence of Spiroplasma alleghenense PLHS-1 (ATCC 51752).</title>
        <authorList>
            <person name="Chou L."/>
            <person name="Lee T.-Y."/>
            <person name="Tsai Y.-M."/>
            <person name="Kuo C.-H."/>
        </authorList>
    </citation>
    <scope>NUCLEOTIDE SEQUENCE [LARGE SCALE GENOMIC DNA]</scope>
    <source>
        <strain evidence="2 3">PLHS-1</strain>
    </source>
</reference>
<dbReference type="EMBL" id="CP031376">
    <property type="protein sequence ID" value="AXK51421.1"/>
    <property type="molecule type" value="Genomic_DNA"/>
</dbReference>
<keyword evidence="1" id="KW-0472">Membrane</keyword>
<dbReference type="KEGG" id="salx:SALLE_v1c07510"/>
<dbReference type="RefSeq" id="WP_115558320.1">
    <property type="nucleotide sequence ID" value="NZ_CP031376.1"/>
</dbReference>
<keyword evidence="3" id="KW-1185">Reference proteome</keyword>
<name>A0A345Z492_9MOLU</name>
<evidence type="ECO:0000313" key="3">
    <source>
        <dbReference type="Proteomes" id="UP000254792"/>
    </source>
</evidence>
<proteinExistence type="predicted"/>
<sequence length="230" mass="27432">MNKQLTRMERNRQLHERVNRDIIIEKESQFERSNIAAVFKTLDAIDKNYFKNKVNEFDKKNTIEKPYLDKDKSKSLIKDELKYDLRRFYNELLSSEELMRPLSNKKDDISSKMEDNKSINLTSQKFIDYYQKIAVNEQNFQNQVQELRRKSDKKTDVHSDINFATVTKVRNADNRTTPAMLKEVSDKNERGYNLLMKETKMYKHRFGWIVYLLPVLILLMILAIVLPLVI</sequence>
<evidence type="ECO:0000313" key="2">
    <source>
        <dbReference type="EMBL" id="AXK51421.1"/>
    </source>
</evidence>
<keyword evidence="1" id="KW-1133">Transmembrane helix</keyword>
<gene>
    <name evidence="2" type="ORF">SALLE_v1c07510</name>
</gene>
<keyword evidence="1" id="KW-0812">Transmembrane</keyword>
<protein>
    <submittedName>
        <fullName evidence="2">Uncharacterized protein</fullName>
    </submittedName>
</protein>
<feature type="transmembrane region" description="Helical" evidence="1">
    <location>
        <begin position="206"/>
        <end position="229"/>
    </location>
</feature>
<evidence type="ECO:0000256" key="1">
    <source>
        <dbReference type="SAM" id="Phobius"/>
    </source>
</evidence>
<dbReference type="OrthoDB" id="389401at2"/>
<accession>A0A345Z492</accession>
<dbReference type="AlphaFoldDB" id="A0A345Z492"/>
<dbReference type="Proteomes" id="UP000254792">
    <property type="component" value="Chromosome"/>
</dbReference>